<comment type="caution">
    <text evidence="2">The sequence shown here is derived from an EMBL/GenBank/DDBJ whole genome shotgun (WGS) entry which is preliminary data.</text>
</comment>
<evidence type="ECO:0000256" key="1">
    <source>
        <dbReference type="SAM" id="MobiDB-lite"/>
    </source>
</evidence>
<feature type="region of interest" description="Disordered" evidence="1">
    <location>
        <begin position="14"/>
        <end position="35"/>
    </location>
</feature>
<accession>A0A1S2PNP8</accession>
<proteinExistence type="predicted"/>
<dbReference type="AlphaFoldDB" id="A0A1S2PNP8"/>
<name>A0A1S2PNP8_9ACTN</name>
<protein>
    <recommendedName>
        <fullName evidence="4">DUF721 domain-containing protein</fullName>
    </recommendedName>
</protein>
<keyword evidence="3" id="KW-1185">Reference proteome</keyword>
<evidence type="ECO:0000313" key="3">
    <source>
        <dbReference type="Proteomes" id="UP000179642"/>
    </source>
</evidence>
<sequence>MALQAVKAAAKNRPVDAAGGGAATRRARPSRRTGGCDPITFAATIDNLVTERAWEAPAAAGSVIDRWADIAPELVGKVKRVHYEPATRQLDLLPVFPAHATQLRLLGRQLITRTNTKTCQETVKERRVLAPGSGMGLRPVTAGRRLLLESGEVHAPAAEV</sequence>
<organism evidence="2 3">
    <name type="scientific">Streptomyces monashensis</name>
    <dbReference type="NCBI Taxonomy" id="1678012"/>
    <lineage>
        <taxon>Bacteria</taxon>
        <taxon>Bacillati</taxon>
        <taxon>Actinomycetota</taxon>
        <taxon>Actinomycetes</taxon>
        <taxon>Kitasatosporales</taxon>
        <taxon>Streptomycetaceae</taxon>
        <taxon>Streptomyces</taxon>
    </lineage>
</organism>
<gene>
    <name evidence="2" type="ORF">BIV23_34960</name>
</gene>
<evidence type="ECO:0000313" key="2">
    <source>
        <dbReference type="EMBL" id="OIJ95353.1"/>
    </source>
</evidence>
<reference evidence="2 3" key="1">
    <citation type="submission" date="2016-10" db="EMBL/GenBank/DDBJ databases">
        <title>Genome sequence of Streptomyces sp. MUSC 1.</title>
        <authorList>
            <person name="Lee L.-H."/>
            <person name="Ser H.-L."/>
            <person name="Law J.W.-F."/>
        </authorList>
    </citation>
    <scope>NUCLEOTIDE SEQUENCE [LARGE SCALE GENOMIC DNA]</scope>
    <source>
        <strain evidence="2 3">MUSC 1</strain>
    </source>
</reference>
<dbReference type="EMBL" id="MLYO01000065">
    <property type="protein sequence ID" value="OIJ95353.1"/>
    <property type="molecule type" value="Genomic_DNA"/>
</dbReference>
<dbReference type="Proteomes" id="UP000179642">
    <property type="component" value="Unassembled WGS sequence"/>
</dbReference>
<evidence type="ECO:0008006" key="4">
    <source>
        <dbReference type="Google" id="ProtNLM"/>
    </source>
</evidence>